<dbReference type="EMBL" id="CP068570">
    <property type="protein sequence ID" value="QQZ49951.1"/>
    <property type="molecule type" value="Genomic_DNA"/>
</dbReference>
<accession>A0A974S8M5</accession>
<proteinExistence type="predicted"/>
<evidence type="ECO:0008006" key="2">
    <source>
        <dbReference type="Google" id="ProtNLM"/>
    </source>
</evidence>
<organism evidence="1">
    <name type="scientific">Phenylobacterium glaciei</name>
    <dbReference type="NCBI Taxonomy" id="2803784"/>
    <lineage>
        <taxon>Bacteria</taxon>
        <taxon>Pseudomonadati</taxon>
        <taxon>Pseudomonadota</taxon>
        <taxon>Alphaproteobacteria</taxon>
        <taxon>Caulobacterales</taxon>
        <taxon>Caulobacteraceae</taxon>
        <taxon>Phenylobacterium</taxon>
    </lineage>
</organism>
<name>A0A974S8M5_9CAUL</name>
<protein>
    <recommendedName>
        <fullName evidence="2">Autotransporter outer membrane beta-barrel domain-containing protein</fullName>
    </recommendedName>
</protein>
<dbReference type="AlphaFoldDB" id="A0A974S8M5"/>
<gene>
    <name evidence="1" type="ORF">JKL49_25190</name>
</gene>
<evidence type="ECO:0000313" key="1">
    <source>
        <dbReference type="EMBL" id="QQZ49951.1"/>
    </source>
</evidence>
<reference evidence="1" key="1">
    <citation type="submission" date="2021-01" db="EMBL/GenBank/DDBJ databases">
        <title>Genome sequence of Phenylobacterium sp. 20VBR1 isolated from a valley glaceir, Ny-Alesund, Svalbard.</title>
        <authorList>
            <person name="Thomas F.A."/>
            <person name="Krishnan K.P."/>
            <person name="Sinha R.K."/>
        </authorList>
    </citation>
    <scope>NUCLEOTIDE SEQUENCE</scope>
    <source>
        <strain evidence="1">20VBR1</strain>
    </source>
</reference>
<sequence>MVVQNNGLIKSSGLGADAIFAQSVGGGGGKGGSATAISVGAFVSASVAVGGSGGSGGDASTVNVKNTGAVEAAGDFANAIFAQSVGGGGGAGGQATSVAIAGGDKVAVAISVSVGGSGGDGGAGKRVDVANTGALTTYDFNAMGVFAQSVGGGGGRGGDASATAITAAGGKGTGVNVAVAVGGSGGRGGAGDIVNVDNSGIVRTYGDGSTGIFAQSVGGGGGAGGDASATTAAFNVGGQVKSAEIKVAVGGHGGAAGDGALVKVVNSGAIVTLGASANGVTAQSVGGGGGNGGAGSMGSCWRIDIPTVLPDGKNEDNNTSLKKKATDKYATFKREFSRILSNPGSFGKNLARDVGKKTSKAPDSIAISIGVGGYGGAAGKGGEVVLSNTGEILTAGFMSSGVFAQSVGGGGAPAAAGTAAPRAT</sequence>